<evidence type="ECO:0008006" key="3">
    <source>
        <dbReference type="Google" id="ProtNLM"/>
    </source>
</evidence>
<reference evidence="1 2" key="1">
    <citation type="submission" date="2018-09" db="EMBL/GenBank/DDBJ databases">
        <title>Metagenome Assembled Genomes from an Advanced Water Purification Facility.</title>
        <authorList>
            <person name="Stamps B.W."/>
            <person name="Spear J.R."/>
        </authorList>
    </citation>
    <scope>NUCLEOTIDE SEQUENCE [LARGE SCALE GENOMIC DNA]</scope>
    <source>
        <strain evidence="1">Bin_63_2</strain>
    </source>
</reference>
<name>A0A5C7JD46_9BACT</name>
<sequence>MRPPTDADGVLILSLSRRDDVVTPGSSLAATVNDANVLTITPATTDTAWDVVASAVHLGRIVSAVVTCTGTGAIASGRLTRVSDGDCVVTAKSGMFIKKETVSMLRASGQTVNQWQSWVTGCLAGAIEQTTNVDLPFWRGSGYGFTAISPRHVIGCEHINYMPPTLTLGGVTRNLVSSTIVGPANGSDGWKSDLMVGKYDGDFPSYAKVFPSTLYSYLPSLSLKGVPAIVCNQFGEKIQRLTGIVSSSQSKLSLAKINESDTSIIGGDSGNPAFLVLDDDEPVLLGTLTQGGSGGITTIHDQITEVNAAMTELGGGYQLTQVNLTGYPSY</sequence>
<protein>
    <recommendedName>
        <fullName evidence="3">Serine protease</fullName>
    </recommendedName>
</protein>
<evidence type="ECO:0000313" key="2">
    <source>
        <dbReference type="Proteomes" id="UP000321026"/>
    </source>
</evidence>
<dbReference type="InterPro" id="IPR009003">
    <property type="entry name" value="Peptidase_S1_PA"/>
</dbReference>
<proteinExistence type="predicted"/>
<organism evidence="1 2">
    <name type="scientific">Candidatus Dojkabacteria bacterium</name>
    <dbReference type="NCBI Taxonomy" id="2099670"/>
    <lineage>
        <taxon>Bacteria</taxon>
        <taxon>Candidatus Dojkabacteria</taxon>
    </lineage>
</organism>
<accession>A0A5C7JD46</accession>
<dbReference type="SUPFAM" id="SSF50494">
    <property type="entry name" value="Trypsin-like serine proteases"/>
    <property type="match status" value="1"/>
</dbReference>
<comment type="caution">
    <text evidence="1">The sequence shown here is derived from an EMBL/GenBank/DDBJ whole genome shotgun (WGS) entry which is preliminary data.</text>
</comment>
<gene>
    <name evidence="1" type="ORF">E6Q11_00935</name>
</gene>
<dbReference type="AlphaFoldDB" id="A0A5C7JD46"/>
<dbReference type="Proteomes" id="UP000321026">
    <property type="component" value="Unassembled WGS sequence"/>
</dbReference>
<evidence type="ECO:0000313" key="1">
    <source>
        <dbReference type="EMBL" id="TXG78456.1"/>
    </source>
</evidence>
<dbReference type="EMBL" id="SSDS01000015">
    <property type="protein sequence ID" value="TXG78456.1"/>
    <property type="molecule type" value="Genomic_DNA"/>
</dbReference>